<comment type="caution">
    <text evidence="3">The sequence shown here is derived from an EMBL/GenBank/DDBJ whole genome shotgun (WGS) entry which is preliminary data.</text>
</comment>
<reference evidence="3" key="1">
    <citation type="journal article" date="2014" name="Nucleic Acids Res.">
        <title>The evolutionary dynamics of variant antigen genes in Babesia reveal a history of genomic innovation underlying host-parasite interaction.</title>
        <authorList>
            <person name="Jackson A.P."/>
            <person name="Otto T.D."/>
            <person name="Darby A."/>
            <person name="Ramaprasad A."/>
            <person name="Xia D."/>
            <person name="Echaide I.E."/>
            <person name="Farber M."/>
            <person name="Gahlot S."/>
            <person name="Gamble J."/>
            <person name="Gupta D."/>
            <person name="Gupta Y."/>
            <person name="Jackson L."/>
            <person name="Malandrin L."/>
            <person name="Malas T.B."/>
            <person name="Moussa E."/>
            <person name="Nair M."/>
            <person name="Reid A.J."/>
            <person name="Sanders M."/>
            <person name="Sharma J."/>
            <person name="Tracey A."/>
            <person name="Quail M.A."/>
            <person name="Weir W."/>
            <person name="Wastling J.M."/>
            <person name="Hall N."/>
            <person name="Willadsen P."/>
            <person name="Lingelbach K."/>
            <person name="Shiels B."/>
            <person name="Tait A."/>
            <person name="Berriman M."/>
            <person name="Allred D.R."/>
            <person name="Pain A."/>
        </authorList>
    </citation>
    <scope>NUCLEOTIDE SEQUENCE</scope>
    <source>
        <strain evidence="3">1802A</strain>
    </source>
</reference>
<gene>
    <name evidence="3" type="ORF">X943_000584</name>
</gene>
<evidence type="ECO:0000313" key="4">
    <source>
        <dbReference type="Proteomes" id="UP001195914"/>
    </source>
</evidence>
<sequence>MKDQHSGAVGGGDPNHIGAYAEAPEAPRSRRYRHVGVVVENTRKPRATQHKVALTHINDLREHSDSLGTRAIIGASMLYIVLAYMRVIGLNRCVDYHNIAIVFVLALLFQSVAGILTAPATRVLGKRALACVGCYGVVGCILASAYYMHDYTKFLLWYSFGAGSCSGLVMSLPIDSVLRLNPRRRGLSCGVMHAIMGLALMVMGPVQMAYINRWLPGTSWRDSFEFLRSDRFTTAGDHRFFADKTILYRTRSLVVCTAAIYLITSVGAPTQTLHAAQMCGLRWAFPGLENDGEEVTVEHGSEYEPFIVKGMCILLEATHV</sequence>
<organism evidence="3 4">
    <name type="scientific">Babesia divergens</name>
    <dbReference type="NCBI Taxonomy" id="32595"/>
    <lineage>
        <taxon>Eukaryota</taxon>
        <taxon>Sar</taxon>
        <taxon>Alveolata</taxon>
        <taxon>Apicomplexa</taxon>
        <taxon>Aconoidasida</taxon>
        <taxon>Piroplasmida</taxon>
        <taxon>Babesiidae</taxon>
        <taxon>Babesia</taxon>
    </lineage>
</organism>
<keyword evidence="2" id="KW-1133">Transmembrane helix</keyword>
<dbReference type="InterPro" id="IPR036259">
    <property type="entry name" value="MFS_trans_sf"/>
</dbReference>
<feature type="transmembrane region" description="Helical" evidence="2">
    <location>
        <begin position="154"/>
        <end position="174"/>
    </location>
</feature>
<keyword evidence="2" id="KW-0472">Membrane</keyword>
<dbReference type="SUPFAM" id="SSF103473">
    <property type="entry name" value="MFS general substrate transporter"/>
    <property type="match status" value="1"/>
</dbReference>
<name>A0AAD9LF37_BABDI</name>
<feature type="transmembrane region" description="Helical" evidence="2">
    <location>
        <begin position="186"/>
        <end position="206"/>
    </location>
</feature>
<feature type="transmembrane region" description="Helical" evidence="2">
    <location>
        <begin position="71"/>
        <end position="90"/>
    </location>
</feature>
<accession>A0AAD9LF37</accession>
<feature type="region of interest" description="Disordered" evidence="1">
    <location>
        <begin position="1"/>
        <end position="23"/>
    </location>
</feature>
<evidence type="ECO:0000313" key="3">
    <source>
        <dbReference type="EMBL" id="KAK1934343.1"/>
    </source>
</evidence>
<evidence type="ECO:0000256" key="1">
    <source>
        <dbReference type="SAM" id="MobiDB-lite"/>
    </source>
</evidence>
<feature type="transmembrane region" description="Helical" evidence="2">
    <location>
        <begin position="128"/>
        <end position="148"/>
    </location>
</feature>
<proteinExistence type="predicted"/>
<feature type="transmembrane region" description="Helical" evidence="2">
    <location>
        <begin position="96"/>
        <end position="116"/>
    </location>
</feature>
<dbReference type="EMBL" id="JAHBMH010000063">
    <property type="protein sequence ID" value="KAK1934343.1"/>
    <property type="molecule type" value="Genomic_DNA"/>
</dbReference>
<keyword evidence="2" id="KW-0812">Transmembrane</keyword>
<keyword evidence="4" id="KW-1185">Reference proteome</keyword>
<protein>
    <submittedName>
        <fullName evidence="3">Membrane transporter</fullName>
    </submittedName>
</protein>
<evidence type="ECO:0000256" key="2">
    <source>
        <dbReference type="SAM" id="Phobius"/>
    </source>
</evidence>
<dbReference type="AlphaFoldDB" id="A0AAD9LF37"/>
<dbReference type="Gene3D" id="1.20.1250.20">
    <property type="entry name" value="MFS general substrate transporter like domains"/>
    <property type="match status" value="1"/>
</dbReference>
<dbReference type="Proteomes" id="UP001195914">
    <property type="component" value="Unassembled WGS sequence"/>
</dbReference>
<reference evidence="3" key="2">
    <citation type="submission" date="2021-05" db="EMBL/GenBank/DDBJ databases">
        <authorList>
            <person name="Pain A."/>
        </authorList>
    </citation>
    <scope>NUCLEOTIDE SEQUENCE</scope>
    <source>
        <strain evidence="3">1802A</strain>
    </source>
</reference>